<protein>
    <submittedName>
        <fullName evidence="3">Murein L,D-transpeptidase catalytic domain family protein</fullName>
    </submittedName>
</protein>
<dbReference type="InterPro" id="IPR032676">
    <property type="entry name" value="YkuD_2"/>
</dbReference>
<dbReference type="PANTHER" id="PTHR38477:SF1">
    <property type="entry name" value="MUREIN L,D-TRANSPEPTIDASE CATALYTIC DOMAIN FAMILY PROTEIN"/>
    <property type="match status" value="1"/>
</dbReference>
<comment type="caution">
    <text evidence="3">The sequence shown here is derived from an EMBL/GenBank/DDBJ whole genome shotgun (WGS) entry which is preliminary data.</text>
</comment>
<dbReference type="PANTHER" id="PTHR38477">
    <property type="entry name" value="HYPOTHETICAL EXPORTED PROTEIN"/>
    <property type="match status" value="1"/>
</dbReference>
<feature type="signal peptide" evidence="2">
    <location>
        <begin position="1"/>
        <end position="27"/>
    </location>
</feature>
<keyword evidence="2" id="KW-0732">Signal</keyword>
<evidence type="ECO:0000313" key="4">
    <source>
        <dbReference type="Proteomes" id="UP001152321"/>
    </source>
</evidence>
<feature type="compositionally biased region" description="Polar residues" evidence="1">
    <location>
        <begin position="45"/>
        <end position="60"/>
    </location>
</feature>
<dbReference type="Pfam" id="PF13645">
    <property type="entry name" value="YkuD_2"/>
    <property type="match status" value="1"/>
</dbReference>
<feature type="compositionally biased region" description="Low complexity" evidence="1">
    <location>
        <begin position="74"/>
        <end position="88"/>
    </location>
</feature>
<evidence type="ECO:0000256" key="1">
    <source>
        <dbReference type="SAM" id="MobiDB-lite"/>
    </source>
</evidence>
<sequence length="272" mass="28413">MKPQKLNQTFKNIFCVSLFTLALAACAPGGMETSATKLADDPQNEPVSTGDGSSSNTGQAVVTPPVTPPASGNSGTTDLPSTSGSGSTSGSTSLAAKYSYVDPTKIVPAGQLKSALAYYDANAAKIKNKDYLSVIDFRQFSGKKRFFIINMKTGEVWAIRVAHGKGSDPDHDGYANSFSNASGSNASSLGYYLAAETYDGSHGYSLKLDGLSSTNSNARSRSVVVHGADYVSEASVIQGRSWGCPAVAMENRTKLINMIKGGSLIYASATEN</sequence>
<accession>A0ABT6DJ26</accession>
<evidence type="ECO:0000256" key="2">
    <source>
        <dbReference type="SAM" id="SignalP"/>
    </source>
</evidence>
<organism evidence="3 4">
    <name type="scientific">Bdellovibrio svalbardensis</name>
    <dbReference type="NCBI Taxonomy" id="2972972"/>
    <lineage>
        <taxon>Bacteria</taxon>
        <taxon>Pseudomonadati</taxon>
        <taxon>Bdellovibrionota</taxon>
        <taxon>Bdellovibrionia</taxon>
        <taxon>Bdellovibrionales</taxon>
        <taxon>Pseudobdellovibrionaceae</taxon>
        <taxon>Bdellovibrio</taxon>
    </lineage>
</organism>
<dbReference type="PROSITE" id="PS51257">
    <property type="entry name" value="PROKAR_LIPOPROTEIN"/>
    <property type="match status" value="1"/>
</dbReference>
<evidence type="ECO:0000313" key="3">
    <source>
        <dbReference type="EMBL" id="MDG0816793.1"/>
    </source>
</evidence>
<feature type="region of interest" description="Disordered" evidence="1">
    <location>
        <begin position="35"/>
        <end position="88"/>
    </location>
</feature>
<name>A0ABT6DJ26_9BACT</name>
<feature type="chain" id="PRO_5045132894" evidence="2">
    <location>
        <begin position="28"/>
        <end position="272"/>
    </location>
</feature>
<dbReference type="Proteomes" id="UP001152321">
    <property type="component" value="Unassembled WGS sequence"/>
</dbReference>
<keyword evidence="4" id="KW-1185">Reference proteome</keyword>
<dbReference type="RefSeq" id="WP_277578271.1">
    <property type="nucleotide sequence ID" value="NZ_JANRMI010000003.1"/>
</dbReference>
<gene>
    <name evidence="3" type="ORF">NWE73_10485</name>
</gene>
<reference evidence="3" key="1">
    <citation type="submission" date="2022-08" db="EMBL/GenBank/DDBJ databases">
        <title>Novel Bdellovibrio Species Isolated from Svalbard: Designation Bdellovibrio svalbardensis.</title>
        <authorList>
            <person name="Mitchell R.J."/>
            <person name="Choi S.Y."/>
        </authorList>
    </citation>
    <scope>NUCLEOTIDE SEQUENCE</scope>
    <source>
        <strain evidence="3">PAP01</strain>
    </source>
</reference>
<dbReference type="EMBL" id="JANRMI010000003">
    <property type="protein sequence ID" value="MDG0816793.1"/>
    <property type="molecule type" value="Genomic_DNA"/>
</dbReference>
<proteinExistence type="predicted"/>